<dbReference type="Pfam" id="PF18962">
    <property type="entry name" value="Por_Secre_tail"/>
    <property type="match status" value="1"/>
</dbReference>
<organism evidence="2 3">
    <name type="scientific">candidate division WOR-3 bacterium JGI_Cruoil_03_44_89</name>
    <dbReference type="NCBI Taxonomy" id="1973748"/>
    <lineage>
        <taxon>Bacteria</taxon>
        <taxon>Bacteria division WOR-3</taxon>
    </lineage>
</organism>
<evidence type="ECO:0000259" key="1">
    <source>
        <dbReference type="Pfam" id="PF18962"/>
    </source>
</evidence>
<dbReference type="NCBIfam" id="TIGR04183">
    <property type="entry name" value="Por_Secre_tail"/>
    <property type="match status" value="1"/>
</dbReference>
<sequence length="475" mass="52643">MKKIVLGVILLFTSSSLIGGDIPIFVAPEHQVAPSVAFSGNNYLVVWEDRREGYGIGCQIVSKEGTLIGDNFYISTGGRFPEVEWGDRNYLVAWGRYGQLISEDGTSIGGSFCIIPENDTLGFCGIKDIAWNGENYLIVAQVFIEDSSCPRQDILARFVLPDGGLGDSIIVVARADSAFFYGAPRVASDGEDFLVVWADWYGRIWGQRLSYGGTLLDSSFRIGFTWQQSPDVTWNGTNYLVVWDDGRGGGGYEWDIYGQLISQDGTLVGEEIPISTYTSDQRFCAVASNRMNHIVIWLDWRVYIAVIYGQFVSLSGSLIGANLRVQAEDPLSFYGDASPGICYGNENYFVVWSDQRLTSPDTSLDIYGNFIPFTGIETDDTSLLSDIHLFQNKPNPFKNIKNTEVSYFLPRNSKVAFSIFNLGGQVVFRTNLGHKSAGFHTLTIDGDKLGSQGVYFYRIEADGYAITKKMVMMGK</sequence>
<name>A0A235BSN3_UNCW3</name>
<gene>
    <name evidence="2" type="ORF">CH333_05525</name>
</gene>
<dbReference type="Gene3D" id="2.60.40.4070">
    <property type="match status" value="1"/>
</dbReference>
<dbReference type="Proteomes" id="UP000215215">
    <property type="component" value="Unassembled WGS sequence"/>
</dbReference>
<dbReference type="EMBL" id="NOZQ01000114">
    <property type="protein sequence ID" value="OYD15510.1"/>
    <property type="molecule type" value="Genomic_DNA"/>
</dbReference>
<protein>
    <recommendedName>
        <fullName evidence="1">Secretion system C-terminal sorting domain-containing protein</fullName>
    </recommendedName>
</protein>
<accession>A0A235BSN3</accession>
<reference evidence="2 3" key="1">
    <citation type="submission" date="2017-07" db="EMBL/GenBank/DDBJ databases">
        <title>Recovery of genomes from metagenomes via a dereplication, aggregation, and scoring strategy.</title>
        <authorList>
            <person name="Sieber C.M."/>
            <person name="Probst A.J."/>
            <person name="Sharrar A."/>
            <person name="Thomas B.C."/>
            <person name="Hess M."/>
            <person name="Tringe S.G."/>
            <person name="Banfield J.F."/>
        </authorList>
    </citation>
    <scope>NUCLEOTIDE SEQUENCE [LARGE SCALE GENOMIC DNA]</scope>
    <source>
        <strain evidence="2">JGI_Cruoil_03_44_89</strain>
    </source>
</reference>
<evidence type="ECO:0000313" key="2">
    <source>
        <dbReference type="EMBL" id="OYD15510.1"/>
    </source>
</evidence>
<evidence type="ECO:0000313" key="3">
    <source>
        <dbReference type="Proteomes" id="UP000215215"/>
    </source>
</evidence>
<feature type="domain" description="Secretion system C-terminal sorting" evidence="1">
    <location>
        <begin position="394"/>
        <end position="471"/>
    </location>
</feature>
<comment type="caution">
    <text evidence="2">The sequence shown here is derived from an EMBL/GenBank/DDBJ whole genome shotgun (WGS) entry which is preliminary data.</text>
</comment>
<dbReference type="AlphaFoldDB" id="A0A235BSN3"/>
<dbReference type="InterPro" id="IPR026444">
    <property type="entry name" value="Secre_tail"/>
</dbReference>
<proteinExistence type="predicted"/>